<keyword evidence="3" id="KW-1185">Reference proteome</keyword>
<organism evidence="2 3">
    <name type="scientific">Hymenobacter roseosalivarius DSM 11622</name>
    <dbReference type="NCBI Taxonomy" id="645990"/>
    <lineage>
        <taxon>Bacteria</taxon>
        <taxon>Pseudomonadati</taxon>
        <taxon>Bacteroidota</taxon>
        <taxon>Cytophagia</taxon>
        <taxon>Cytophagales</taxon>
        <taxon>Hymenobacteraceae</taxon>
        <taxon>Hymenobacter</taxon>
    </lineage>
</organism>
<dbReference type="InterPro" id="IPR013783">
    <property type="entry name" value="Ig-like_fold"/>
</dbReference>
<dbReference type="EMBL" id="FWWW01000060">
    <property type="protein sequence ID" value="SMB92714.1"/>
    <property type="molecule type" value="Genomic_DNA"/>
</dbReference>
<dbReference type="SUPFAM" id="SSF49299">
    <property type="entry name" value="PKD domain"/>
    <property type="match status" value="1"/>
</dbReference>
<protein>
    <recommendedName>
        <fullName evidence="1">Secretion system C-terminal sorting domain-containing protein</fullName>
    </recommendedName>
</protein>
<proteinExistence type="predicted"/>
<dbReference type="Gene3D" id="2.60.40.10">
    <property type="entry name" value="Immunoglobulins"/>
    <property type="match status" value="2"/>
</dbReference>
<feature type="domain" description="Secretion system C-terminal sorting" evidence="1">
    <location>
        <begin position="847"/>
        <end position="915"/>
    </location>
</feature>
<dbReference type="InterPro" id="IPR026444">
    <property type="entry name" value="Secre_tail"/>
</dbReference>
<dbReference type="Pfam" id="PF17957">
    <property type="entry name" value="Big_7"/>
    <property type="match status" value="2"/>
</dbReference>
<evidence type="ECO:0000259" key="1">
    <source>
        <dbReference type="Pfam" id="PF18962"/>
    </source>
</evidence>
<accession>A0A1W1VIE1</accession>
<evidence type="ECO:0000313" key="3">
    <source>
        <dbReference type="Proteomes" id="UP000192266"/>
    </source>
</evidence>
<dbReference type="STRING" id="645990.SAMN00120144_3658"/>
<name>A0A1W1VIE1_9BACT</name>
<evidence type="ECO:0000313" key="2">
    <source>
        <dbReference type="EMBL" id="SMB92714.1"/>
    </source>
</evidence>
<dbReference type="Proteomes" id="UP000192266">
    <property type="component" value="Unassembled WGS sequence"/>
</dbReference>
<dbReference type="Gene3D" id="2.60.120.430">
    <property type="entry name" value="Galactose-binding lectin"/>
    <property type="match status" value="2"/>
</dbReference>
<reference evidence="2 3" key="1">
    <citation type="submission" date="2017-04" db="EMBL/GenBank/DDBJ databases">
        <authorList>
            <person name="Afonso C.L."/>
            <person name="Miller P.J."/>
            <person name="Scott M.A."/>
            <person name="Spackman E."/>
            <person name="Goraichik I."/>
            <person name="Dimitrov K.M."/>
            <person name="Suarez D.L."/>
            <person name="Swayne D.E."/>
        </authorList>
    </citation>
    <scope>NUCLEOTIDE SEQUENCE [LARGE SCALE GENOMIC DNA]</scope>
    <source>
        <strain evidence="2 3">DSM 11622</strain>
    </source>
</reference>
<dbReference type="InterPro" id="IPR035986">
    <property type="entry name" value="PKD_dom_sf"/>
</dbReference>
<gene>
    <name evidence="2" type="ORF">SAMN00120144_3658</name>
</gene>
<dbReference type="Pfam" id="PF18962">
    <property type="entry name" value="Por_Secre_tail"/>
    <property type="match status" value="1"/>
</dbReference>
<sequence>MDNVRQGRFIDANNFKNVHLEHNFMEQTSGIYLAAYTGDKSANQTIKVLYNQARNIDGRYRNGGKEQVQFVQFNGLRGLRGVEIAWNEIVNTPNNSTVEDNFNFYKSNGTADSPFLVHDNYIKGAYPIPATADVFSGGGIMLGDGDPTYLEEASGFIKCYNNQVVGVSNYGIAVSNGHDIEIYNNRVVSSSYIDGQYIGAANVGIFTWNSAGGSIDTDAFFFNISAHDNQIGYVNKGGWESRNDTWFRNIHYNKNNVALPNPVTAQTEQAEWTYWLEKTKNRNVTPGLIVAAPPAPNVAPSIALTAPTSSLTLTVGQSQLLTATASDADGSVQKVEFFQGSAKLGEVTAAPYQLNWTASTAGSFALTARATDNAGAATTTAAVSITVNPASALAPAPVAPINAAFYRAININGEAITLDGNKWEANTSAVNVRIDGEPYSNQNVVLNPSTDAVRTQMIRSSIGSQNASIEFSNVSNGNYFVYLYTWEDNFSMRFNVSVQGQLVQSDVISGSAGSWTRLGPYVAAVTNGQISIGATGTDNANISGVELWKSTIAPAPAPNVAPSIALTAPTSSLTLTVGQSQLLTATASDADGSVQKVEFFQGSAKLGEVTAAPYQLNWTASTAGSFALTARATDNAGAATTTAAVSITVNPAPAAPAPAPAPAPVPAPTPAPTVAQLYRAINMNGGAITLDGNKWEASNGAANLQISGTLFSNQNVKLRSNPDDIRAQMIRSSVGSRNVKVQLANVPNGVYSVYVYVWEDNKPERFSLALNNKTVLTNYNSGTAGNWDKIGPLAVTVSDGMIQLTSTGGDANISGLEVWTAPGSAPAQSNTPPNTVATINSVSTQSFPNPFEDVVIIQTQLKKAETMNVALFNQVGRLIQKRSISFSAGVAQSSIDMSTLNLPSGRYYLMFISGSLSGKTIKLTK</sequence>
<dbReference type="AlphaFoldDB" id="A0A1W1VIE1"/>
<dbReference type="NCBIfam" id="TIGR04183">
    <property type="entry name" value="Por_Secre_tail"/>
    <property type="match status" value="1"/>
</dbReference>